<evidence type="ECO:0000313" key="2">
    <source>
        <dbReference type="EMBL" id="KAK2176611.1"/>
    </source>
</evidence>
<keyword evidence="3" id="KW-1185">Reference proteome</keyword>
<gene>
    <name evidence="2" type="ORF">NP493_652g03046</name>
</gene>
<dbReference type="Proteomes" id="UP001209878">
    <property type="component" value="Unassembled WGS sequence"/>
</dbReference>
<reference evidence="2" key="1">
    <citation type="journal article" date="2023" name="Mol. Biol. Evol.">
        <title>Third-Generation Sequencing Reveals the Adaptive Role of the Epigenome in Three Deep-Sea Polychaetes.</title>
        <authorList>
            <person name="Perez M."/>
            <person name="Aroh O."/>
            <person name="Sun Y."/>
            <person name="Lan Y."/>
            <person name="Juniper S.K."/>
            <person name="Young C.R."/>
            <person name="Angers B."/>
            <person name="Qian P.Y."/>
        </authorList>
    </citation>
    <scope>NUCLEOTIDE SEQUENCE</scope>
    <source>
        <strain evidence="2">R07B-5</strain>
    </source>
</reference>
<evidence type="ECO:0000313" key="3">
    <source>
        <dbReference type="Proteomes" id="UP001209878"/>
    </source>
</evidence>
<dbReference type="AlphaFoldDB" id="A0AAD9KSC0"/>
<accession>A0AAD9KSC0</accession>
<organism evidence="2 3">
    <name type="scientific">Ridgeia piscesae</name>
    <name type="common">Tubeworm</name>
    <dbReference type="NCBI Taxonomy" id="27915"/>
    <lineage>
        <taxon>Eukaryota</taxon>
        <taxon>Metazoa</taxon>
        <taxon>Spiralia</taxon>
        <taxon>Lophotrochozoa</taxon>
        <taxon>Annelida</taxon>
        <taxon>Polychaeta</taxon>
        <taxon>Sedentaria</taxon>
        <taxon>Canalipalpata</taxon>
        <taxon>Sabellida</taxon>
        <taxon>Siboglinidae</taxon>
        <taxon>Ridgeia</taxon>
    </lineage>
</organism>
<proteinExistence type="predicted"/>
<name>A0AAD9KSC0_RIDPI</name>
<dbReference type="EMBL" id="JAODUO010000651">
    <property type="protein sequence ID" value="KAK2176611.1"/>
    <property type="molecule type" value="Genomic_DNA"/>
</dbReference>
<evidence type="ECO:0000256" key="1">
    <source>
        <dbReference type="SAM" id="MobiDB-lite"/>
    </source>
</evidence>
<sequence>MPYMPFITRFKDGHIIRSDVVGGSGNSGSVYEVASVKADDVGHYVCRAISLGGKNFSRVASLVVKALRFRQRARSPLMAPRSVRSTCVTRTSSDSEGLCCVPSSMRQLQVECDGFSYEVNQVASCECARCDDNKKVTVTGRASSGGADVTDVHVLYDDVTYDVTKSQFLFEATPQAGAIVFQVKSSSFMPRLVTLDVNDGVAQVYVEVSLVVRPSPDVVDAATGAQLQVVTPGMSSAVSVTIPPGAFHDKNGDPVSGNVNDSEGGTRLLKTFGVVTLLAEDTNGNDVYLSGKATMTLNTDAMGLTVGESVSLWVIDGASGTWRKTVDMMTGSRRRRRRQASIGSTLTGQTAMPTNFPFVNCDFPLPRRLYCSVAVYVYLGSDFSVPMSGERVTAFTFDKGQLNSRATATTDMNCRACLSVVCGLRLIVRKVSRGGTLVHPTHSLPDGFPFTNVVNGVEFTATPPDSEAEQTNGSVFLLQGLTDGCRADVSSPFFFRLAVAPIRPSLYGSLNADRGWSPTRRRHPPRAPSSSYSTYTNVASKIKVVGLSSDPQGVPYGTFTAPLVESDGQLGFTTHQACVLARCPTAAANYTRVEIQIAYEKRLQCPLGKMRYV</sequence>
<comment type="caution">
    <text evidence="2">The sequence shown here is derived from an EMBL/GenBank/DDBJ whole genome shotgun (WGS) entry which is preliminary data.</text>
</comment>
<feature type="region of interest" description="Disordered" evidence="1">
    <location>
        <begin position="513"/>
        <end position="532"/>
    </location>
</feature>
<protein>
    <submittedName>
        <fullName evidence="2">Uncharacterized protein</fullName>
    </submittedName>
</protein>